<feature type="transmembrane region" description="Helical" evidence="1">
    <location>
        <begin position="48"/>
        <end position="69"/>
    </location>
</feature>
<accession>A0ABW5Q9U0</accession>
<organism evidence="2 3">
    <name type="scientific">Piscibacillus salipiscarius</name>
    <dbReference type="NCBI Taxonomy" id="299480"/>
    <lineage>
        <taxon>Bacteria</taxon>
        <taxon>Bacillati</taxon>
        <taxon>Bacillota</taxon>
        <taxon>Bacilli</taxon>
        <taxon>Bacillales</taxon>
        <taxon>Bacillaceae</taxon>
        <taxon>Piscibacillus</taxon>
    </lineage>
</organism>
<keyword evidence="1" id="KW-0472">Membrane</keyword>
<reference evidence="3" key="1">
    <citation type="journal article" date="2019" name="Int. J. Syst. Evol. Microbiol.">
        <title>The Global Catalogue of Microorganisms (GCM) 10K type strain sequencing project: providing services to taxonomists for standard genome sequencing and annotation.</title>
        <authorList>
            <consortium name="The Broad Institute Genomics Platform"/>
            <consortium name="The Broad Institute Genome Sequencing Center for Infectious Disease"/>
            <person name="Wu L."/>
            <person name="Ma J."/>
        </authorList>
    </citation>
    <scope>NUCLEOTIDE SEQUENCE [LARGE SCALE GENOMIC DNA]</scope>
    <source>
        <strain evidence="3">TISTR 1571</strain>
    </source>
</reference>
<evidence type="ECO:0000313" key="2">
    <source>
        <dbReference type="EMBL" id="MFD2638749.1"/>
    </source>
</evidence>
<gene>
    <name evidence="2" type="ORF">ACFSW4_07735</name>
</gene>
<dbReference type="EMBL" id="JBHUMZ010000019">
    <property type="protein sequence ID" value="MFD2638749.1"/>
    <property type="molecule type" value="Genomic_DNA"/>
</dbReference>
<keyword evidence="1" id="KW-1133">Transmembrane helix</keyword>
<keyword evidence="3" id="KW-1185">Reference proteome</keyword>
<feature type="transmembrane region" description="Helical" evidence="1">
    <location>
        <begin position="117"/>
        <end position="139"/>
    </location>
</feature>
<protein>
    <recommendedName>
        <fullName evidence="4">Glycerophosphoryl diester phosphodiesterase membrane domain-containing protein</fullName>
    </recommendedName>
</protein>
<proteinExistence type="predicted"/>
<feature type="transmembrane region" description="Helical" evidence="1">
    <location>
        <begin position="160"/>
        <end position="186"/>
    </location>
</feature>
<dbReference type="Proteomes" id="UP001597452">
    <property type="component" value="Unassembled WGS sequence"/>
</dbReference>
<name>A0ABW5Q9U0_9BACI</name>
<evidence type="ECO:0000256" key="1">
    <source>
        <dbReference type="SAM" id="Phobius"/>
    </source>
</evidence>
<dbReference type="RefSeq" id="WP_054752496.1">
    <property type="nucleotide sequence ID" value="NZ_JBHUMZ010000019.1"/>
</dbReference>
<evidence type="ECO:0000313" key="3">
    <source>
        <dbReference type="Proteomes" id="UP001597452"/>
    </source>
</evidence>
<evidence type="ECO:0008006" key="4">
    <source>
        <dbReference type="Google" id="ProtNLM"/>
    </source>
</evidence>
<feature type="transmembrane region" description="Helical" evidence="1">
    <location>
        <begin position="20"/>
        <end position="42"/>
    </location>
</feature>
<feature type="transmembrane region" description="Helical" evidence="1">
    <location>
        <begin position="90"/>
        <end position="111"/>
    </location>
</feature>
<keyword evidence="1" id="KW-0812">Transmembrane</keyword>
<sequence>MDHPLKNTWELYTGKFEQILVLMLTTTLPLLLIHSFATNYIYAITPSFSIYSVADIYNGFLTLLLFLYAQTPYIRFVYNEHMGKDHSLRNSIFIFLANGFTVFIFACITAFLTTIGFMLFLLPGLILLALVFPVPYLSIFDEKSTWKSFKEGFRIGKKRFLKISLMLFLLGMVELLFGIFVTYQLFNITSSFAAQMITQMTINLLFFPFLIMWMTSLIIKWREQLETFDVSGEKSEIGV</sequence>
<comment type="caution">
    <text evidence="2">The sequence shown here is derived from an EMBL/GenBank/DDBJ whole genome shotgun (WGS) entry which is preliminary data.</text>
</comment>
<feature type="transmembrane region" description="Helical" evidence="1">
    <location>
        <begin position="192"/>
        <end position="213"/>
    </location>
</feature>